<name>A0ABN2DIU7_9ACTN</name>
<proteinExistence type="predicted"/>
<dbReference type="InterPro" id="IPR041698">
    <property type="entry name" value="Methyltransf_25"/>
</dbReference>
<dbReference type="CDD" id="cd02440">
    <property type="entry name" value="AdoMet_MTases"/>
    <property type="match status" value="1"/>
</dbReference>
<dbReference type="PANTHER" id="PTHR44942:SF4">
    <property type="entry name" value="METHYLTRANSFERASE TYPE 11 DOMAIN-CONTAINING PROTEIN"/>
    <property type="match status" value="1"/>
</dbReference>
<evidence type="ECO:0000313" key="5">
    <source>
        <dbReference type="Proteomes" id="UP001500393"/>
    </source>
</evidence>
<protein>
    <submittedName>
        <fullName evidence="4">Class I SAM-dependent methyltransferase</fullName>
    </submittedName>
</protein>
<evidence type="ECO:0000313" key="4">
    <source>
        <dbReference type="EMBL" id="GAA1578248.1"/>
    </source>
</evidence>
<dbReference type="InterPro" id="IPR051052">
    <property type="entry name" value="Diverse_substrate_MTase"/>
</dbReference>
<dbReference type="EMBL" id="BAAAOS010000020">
    <property type="protein sequence ID" value="GAA1578248.1"/>
    <property type="molecule type" value="Genomic_DNA"/>
</dbReference>
<dbReference type="PANTHER" id="PTHR44942">
    <property type="entry name" value="METHYLTRANSF_11 DOMAIN-CONTAINING PROTEIN"/>
    <property type="match status" value="1"/>
</dbReference>
<sequence length="259" mass="28094">MDLGFGGEVAGFYQRYRRGYPAEVIDALVSAFGLTRDDVVLDLGCGTGQLALPIADRVRAVIGMDPEPDMLAEARRVAADRTNISWMAGADTDVPVVGSLLGKASLGAVTVGQALHWMDHDSLFQSLRPLLRPGGGVAVVTNGSPLWLQDSTWSQALRRYLELWLDSEVAATCGTDEDSQTRYSESLAAAGFTVGRTDFHYEDELDLDRIIGGVYSALPVNLLPPLEQRSYFAKQVGRALEGHAPYHEQIDVIVLTGTR</sequence>
<keyword evidence="1 4" id="KW-0489">Methyltransferase</keyword>
<dbReference type="InterPro" id="IPR029063">
    <property type="entry name" value="SAM-dependent_MTases_sf"/>
</dbReference>
<gene>
    <name evidence="4" type="ORF">GCM10009789_34660</name>
</gene>
<feature type="domain" description="Methyltransferase" evidence="3">
    <location>
        <begin position="40"/>
        <end position="135"/>
    </location>
</feature>
<evidence type="ECO:0000256" key="1">
    <source>
        <dbReference type="ARBA" id="ARBA00022603"/>
    </source>
</evidence>
<dbReference type="GO" id="GO:0032259">
    <property type="term" value="P:methylation"/>
    <property type="evidence" value="ECO:0007669"/>
    <property type="project" value="UniProtKB-KW"/>
</dbReference>
<keyword evidence="2" id="KW-0808">Transferase</keyword>
<organism evidence="4 5">
    <name type="scientific">Kribbella sancticallisti</name>
    <dbReference type="NCBI Taxonomy" id="460087"/>
    <lineage>
        <taxon>Bacteria</taxon>
        <taxon>Bacillati</taxon>
        <taxon>Actinomycetota</taxon>
        <taxon>Actinomycetes</taxon>
        <taxon>Propionibacteriales</taxon>
        <taxon>Kribbellaceae</taxon>
        <taxon>Kribbella</taxon>
    </lineage>
</organism>
<dbReference type="GO" id="GO:0008168">
    <property type="term" value="F:methyltransferase activity"/>
    <property type="evidence" value="ECO:0007669"/>
    <property type="project" value="UniProtKB-KW"/>
</dbReference>
<comment type="caution">
    <text evidence="4">The sequence shown here is derived from an EMBL/GenBank/DDBJ whole genome shotgun (WGS) entry which is preliminary data.</text>
</comment>
<evidence type="ECO:0000259" key="3">
    <source>
        <dbReference type="Pfam" id="PF13649"/>
    </source>
</evidence>
<dbReference type="Pfam" id="PF13649">
    <property type="entry name" value="Methyltransf_25"/>
    <property type="match status" value="1"/>
</dbReference>
<reference evidence="4 5" key="1">
    <citation type="journal article" date="2019" name="Int. J. Syst. Evol. Microbiol.">
        <title>The Global Catalogue of Microorganisms (GCM) 10K type strain sequencing project: providing services to taxonomists for standard genome sequencing and annotation.</title>
        <authorList>
            <consortium name="The Broad Institute Genomics Platform"/>
            <consortium name="The Broad Institute Genome Sequencing Center for Infectious Disease"/>
            <person name="Wu L."/>
            <person name="Ma J."/>
        </authorList>
    </citation>
    <scope>NUCLEOTIDE SEQUENCE [LARGE SCALE GENOMIC DNA]</scope>
    <source>
        <strain evidence="4 5">JCM 14969</strain>
    </source>
</reference>
<dbReference type="SUPFAM" id="SSF53335">
    <property type="entry name" value="S-adenosyl-L-methionine-dependent methyltransferases"/>
    <property type="match status" value="1"/>
</dbReference>
<keyword evidence="5" id="KW-1185">Reference proteome</keyword>
<evidence type="ECO:0000256" key="2">
    <source>
        <dbReference type="ARBA" id="ARBA00022679"/>
    </source>
</evidence>
<accession>A0ABN2DIU7</accession>
<dbReference type="Proteomes" id="UP001500393">
    <property type="component" value="Unassembled WGS sequence"/>
</dbReference>
<dbReference type="RefSeq" id="WP_344214988.1">
    <property type="nucleotide sequence ID" value="NZ_BAAAOS010000020.1"/>
</dbReference>
<dbReference type="Gene3D" id="3.40.50.150">
    <property type="entry name" value="Vaccinia Virus protein VP39"/>
    <property type="match status" value="1"/>
</dbReference>